<organism evidence="1">
    <name type="scientific">Solanum chacoense</name>
    <name type="common">Chaco potato</name>
    <dbReference type="NCBI Taxonomy" id="4108"/>
    <lineage>
        <taxon>Eukaryota</taxon>
        <taxon>Viridiplantae</taxon>
        <taxon>Streptophyta</taxon>
        <taxon>Embryophyta</taxon>
        <taxon>Tracheophyta</taxon>
        <taxon>Spermatophyta</taxon>
        <taxon>Magnoliopsida</taxon>
        <taxon>eudicotyledons</taxon>
        <taxon>Gunneridae</taxon>
        <taxon>Pentapetalae</taxon>
        <taxon>asterids</taxon>
        <taxon>lamiids</taxon>
        <taxon>Solanales</taxon>
        <taxon>Solanaceae</taxon>
        <taxon>Solanoideae</taxon>
        <taxon>Solaneae</taxon>
        <taxon>Solanum</taxon>
    </lineage>
</organism>
<reference evidence="1" key="1">
    <citation type="submission" date="2015-12" db="EMBL/GenBank/DDBJ databases">
        <title>Gene expression during late stages of embryo sac development: a critical building block for successful pollen-pistil interactions.</title>
        <authorList>
            <person name="Liu Y."/>
            <person name="Joly V."/>
            <person name="Sabar M."/>
            <person name="Matton D.P."/>
        </authorList>
    </citation>
    <scope>NUCLEOTIDE SEQUENCE</scope>
</reference>
<name>A0A0V0GI50_SOLCH</name>
<protein>
    <submittedName>
        <fullName evidence="1">Putative ovule protein</fullName>
    </submittedName>
</protein>
<dbReference type="AlphaFoldDB" id="A0A0V0GI50"/>
<dbReference type="EMBL" id="GEDG01038436">
    <property type="protein sequence ID" value="JAP07592.1"/>
    <property type="molecule type" value="Transcribed_RNA"/>
</dbReference>
<evidence type="ECO:0000313" key="1">
    <source>
        <dbReference type="EMBL" id="JAP07592.1"/>
    </source>
</evidence>
<proteinExistence type="predicted"/>
<sequence length="72" mass="8064">MMATRCTKLLLFLGSGEGPDHNDLLYAALPSILFPHLEPVTSWSHGSNFTNYLKKRSISLATIYKSVLDLLR</sequence>
<accession>A0A0V0GI50</accession>